<dbReference type="OrthoDB" id="8849723at2759"/>
<keyword evidence="8" id="KW-1185">Reference proteome</keyword>
<evidence type="ECO:0000313" key="7">
    <source>
        <dbReference type="EMBL" id="KAF5889941.1"/>
    </source>
</evidence>
<keyword evidence="1" id="KW-0245">EGF-like domain</keyword>
<dbReference type="SUPFAM" id="SSF63829">
    <property type="entry name" value="Calcium-dependent phosphotriesterase"/>
    <property type="match status" value="1"/>
</dbReference>
<dbReference type="EMBL" id="QNUK01000748">
    <property type="protein sequence ID" value="KAF5889941.1"/>
    <property type="molecule type" value="Genomic_DNA"/>
</dbReference>
<dbReference type="Gene3D" id="2.120.10.30">
    <property type="entry name" value="TolB, C-terminal domain"/>
    <property type="match status" value="1"/>
</dbReference>
<dbReference type="Gene3D" id="2.180.10.10">
    <property type="entry name" value="RHS repeat-associated core"/>
    <property type="match status" value="1"/>
</dbReference>
<dbReference type="Proteomes" id="UP000727407">
    <property type="component" value="Unassembled WGS sequence"/>
</dbReference>
<feature type="region of interest" description="Disordered" evidence="4">
    <location>
        <begin position="282"/>
        <end position="333"/>
    </location>
</feature>
<evidence type="ECO:0000259" key="6">
    <source>
        <dbReference type="Pfam" id="PF25023"/>
    </source>
</evidence>
<dbReference type="GO" id="GO:0007157">
    <property type="term" value="P:heterophilic cell-cell adhesion via plasma membrane cell adhesion molecules"/>
    <property type="evidence" value="ECO:0007669"/>
    <property type="project" value="TreeGrafter"/>
</dbReference>
<dbReference type="PANTHER" id="PTHR11219:SF65">
    <property type="entry name" value="TENEURIN-3"/>
    <property type="match status" value="1"/>
</dbReference>
<protein>
    <submittedName>
        <fullName evidence="7">Teneurin-3</fullName>
    </submittedName>
</protein>
<evidence type="ECO:0000313" key="8">
    <source>
        <dbReference type="Proteomes" id="UP000727407"/>
    </source>
</evidence>
<evidence type="ECO:0000256" key="2">
    <source>
        <dbReference type="ARBA" id="ARBA00022737"/>
    </source>
</evidence>
<evidence type="ECO:0000259" key="5">
    <source>
        <dbReference type="Pfam" id="PF25021"/>
    </source>
</evidence>
<reference evidence="7" key="1">
    <citation type="submission" date="2020-07" db="EMBL/GenBank/DDBJ databases">
        <title>Clarias magur genome sequencing, assembly and annotation.</title>
        <authorList>
            <person name="Kushwaha B."/>
            <person name="Kumar R."/>
            <person name="Das P."/>
            <person name="Joshi C.G."/>
            <person name="Kumar D."/>
            <person name="Nagpure N.S."/>
            <person name="Pandey M."/>
            <person name="Agarwal S."/>
            <person name="Srivastava S."/>
            <person name="Singh M."/>
            <person name="Sahoo L."/>
            <person name="Jayasankar P."/>
            <person name="Meher P.K."/>
            <person name="Koringa P.G."/>
            <person name="Iquebal M.A."/>
            <person name="Das S.P."/>
            <person name="Bit A."/>
            <person name="Patnaik S."/>
            <person name="Patel N."/>
            <person name="Shah T.M."/>
            <person name="Hinsu A."/>
            <person name="Jena J.K."/>
        </authorList>
    </citation>
    <scope>NUCLEOTIDE SEQUENCE</scope>
    <source>
        <strain evidence="7">CIFAMagur01</strain>
        <tissue evidence="7">Testis</tissue>
    </source>
</reference>
<dbReference type="GO" id="GO:0048666">
    <property type="term" value="P:neuron development"/>
    <property type="evidence" value="ECO:0007669"/>
    <property type="project" value="TreeGrafter"/>
</dbReference>
<dbReference type="PANTHER" id="PTHR11219">
    <property type="entry name" value="TENEURIN AND N-ACETYLGLUCOSAMINE-1-PHOSPHODIESTER ALPHA-N-ACETYLGLUCOSAMINIDASE"/>
    <property type="match status" value="1"/>
</dbReference>
<gene>
    <name evidence="7" type="primary">tenm3</name>
    <name evidence="7" type="ORF">DAT39_020358</name>
</gene>
<feature type="domain" description="Teneurin NHL" evidence="5">
    <location>
        <begin position="1"/>
        <end position="147"/>
    </location>
</feature>
<dbReference type="InterPro" id="IPR056823">
    <property type="entry name" value="TEN-like_YD-shell"/>
</dbReference>
<name>A0A8J4TRD0_CLAMG</name>
<dbReference type="GO" id="GO:0043005">
    <property type="term" value="C:neuron projection"/>
    <property type="evidence" value="ECO:0007669"/>
    <property type="project" value="TreeGrafter"/>
</dbReference>
<proteinExistence type="predicted"/>
<accession>A0A8J4TRD0</accession>
<organism evidence="7 8">
    <name type="scientific">Clarias magur</name>
    <name type="common">Asian catfish</name>
    <name type="synonym">Macropteronotus magur</name>
    <dbReference type="NCBI Taxonomy" id="1594786"/>
    <lineage>
        <taxon>Eukaryota</taxon>
        <taxon>Metazoa</taxon>
        <taxon>Chordata</taxon>
        <taxon>Craniata</taxon>
        <taxon>Vertebrata</taxon>
        <taxon>Euteleostomi</taxon>
        <taxon>Actinopterygii</taxon>
        <taxon>Neopterygii</taxon>
        <taxon>Teleostei</taxon>
        <taxon>Ostariophysi</taxon>
        <taxon>Siluriformes</taxon>
        <taxon>Clariidae</taxon>
        <taxon>Clarias</taxon>
    </lineage>
</organism>
<dbReference type="Pfam" id="PF25023">
    <property type="entry name" value="TEN_YD-shell"/>
    <property type="match status" value="1"/>
</dbReference>
<keyword evidence="3" id="KW-1015">Disulfide bond</keyword>
<dbReference type="InterPro" id="IPR056822">
    <property type="entry name" value="TEN_NHL"/>
</dbReference>
<feature type="domain" description="Teneurin-like YD-shell" evidence="6">
    <location>
        <begin position="160"/>
        <end position="278"/>
    </location>
</feature>
<dbReference type="AlphaFoldDB" id="A0A8J4TRD0"/>
<comment type="caution">
    <text evidence="7">The sequence shown here is derived from an EMBL/GenBank/DDBJ whole genome shotgun (WGS) entry which is preliminary data.</text>
</comment>
<dbReference type="InterPro" id="IPR011042">
    <property type="entry name" value="6-blade_b-propeller_TolB-like"/>
</dbReference>
<dbReference type="InterPro" id="IPR051216">
    <property type="entry name" value="Teneurin"/>
</dbReference>
<dbReference type="GO" id="GO:0042803">
    <property type="term" value="F:protein homodimerization activity"/>
    <property type="evidence" value="ECO:0007669"/>
    <property type="project" value="TreeGrafter"/>
</dbReference>
<dbReference type="GO" id="GO:0050839">
    <property type="term" value="F:cell adhesion molecule binding"/>
    <property type="evidence" value="ECO:0007669"/>
    <property type="project" value="TreeGrafter"/>
</dbReference>
<dbReference type="FunFam" id="2.120.10.30:FF:000005">
    <property type="entry name" value="Teneurin transmembrane protein 4"/>
    <property type="match status" value="1"/>
</dbReference>
<sequence length="333" mass="36305">MDNSIYVLDNNVVLQITENRQVRIVAGRPMHCQVPGIEYALGKRAIQTTLEGATAIAVSFSGVLYIAESDEKKINRVRQVSTDGEITHLAGAPSECDCKNDANCDCYLTGDGYAKDARLNAPSSLVVSPDGTLYVADLGNIRIRAISRNRPPLASSGFHEVASPAAQELYIFDVNGTHQHTLSLVTGDYMYNFSYSNEGDVTAVTDGNGNTLRIRRDPNRMPVRLVAPDNQVIWITISTNGGLKTLTAQGQELTLFTYHGNSGLLATKSTQIGWTTFYDSVSETSGSRNDNPHLGKPTRPRLRGDLRRSAGKTPCNSSSETRSIINRKQSVHD</sequence>
<dbReference type="Pfam" id="PF25021">
    <property type="entry name" value="TEN_NHL"/>
    <property type="match status" value="1"/>
</dbReference>
<dbReference type="GO" id="GO:0046982">
    <property type="term" value="F:protein heterodimerization activity"/>
    <property type="evidence" value="ECO:0007669"/>
    <property type="project" value="TreeGrafter"/>
</dbReference>
<evidence type="ECO:0000256" key="3">
    <source>
        <dbReference type="ARBA" id="ARBA00023157"/>
    </source>
</evidence>
<feature type="compositionally biased region" description="Polar residues" evidence="4">
    <location>
        <begin position="314"/>
        <end position="333"/>
    </location>
</feature>
<evidence type="ECO:0000256" key="1">
    <source>
        <dbReference type="ARBA" id="ARBA00022536"/>
    </source>
</evidence>
<keyword evidence="2" id="KW-0677">Repeat</keyword>
<evidence type="ECO:0000256" key="4">
    <source>
        <dbReference type="SAM" id="MobiDB-lite"/>
    </source>
</evidence>